<protein>
    <submittedName>
        <fullName evidence="2">Uncharacterized protein</fullName>
    </submittedName>
</protein>
<sequence>MEHAEVERALEDLDSRLERVRALYEQYFLGIEKLEPLVPRKELERRIMLLRRAQIRNTALRFKFQTLIQRYNTFQQYWGRVAREIENGTYQRDVLRAAARFGAKDALTILGKKQKEKYTKLAAAQEERRARIRKEALTIDEEMLADEDLLADDAEELTDEELADDALEITTAEPPPARAAPPPPPLPPKPAAPPPPPVGRPPPPPPAPSRPAAPPPPPPPAGKPAAPPPPVPAKKPEPVPLMMMMRRPVEAPSAAKPVEMKPAEALPPAETPAARRPQPSSPDLGKRRVAELAAQAKQGKAAMAGPASARPLDLDFDLDAREPKAPPSRRRPSSTRTRAVQIPTVSDEPAPSVAAPSSRRKSSRNMRAVVAPPPPEPPAEAPPPPPEASASPEPRPQPGPRPAPQRPRPPQGSSEDLSDARIRQIYAQYVEAKRAAKESTAGVTYEGLAKQLRQQAEKLKASHPQKSVDYSVVMKDGKPTLKPILR</sequence>
<feature type="compositionally biased region" description="Low complexity" evidence="1">
    <location>
        <begin position="263"/>
        <end position="277"/>
    </location>
</feature>
<dbReference type="AlphaFoldDB" id="A0A6N7Q4J6"/>
<dbReference type="PRINTS" id="PR01217">
    <property type="entry name" value="PRICHEXTENSN"/>
</dbReference>
<dbReference type="RefSeq" id="WP_153824378.1">
    <property type="nucleotide sequence ID" value="NZ_WJIE01000019.1"/>
</dbReference>
<feature type="region of interest" description="Disordered" evidence="1">
    <location>
        <begin position="173"/>
        <end position="422"/>
    </location>
</feature>
<comment type="caution">
    <text evidence="2">The sequence shown here is derived from an EMBL/GenBank/DDBJ whole genome shotgun (WGS) entry which is preliminary data.</text>
</comment>
<accession>A0A6N7Q4J6</accession>
<organism evidence="2 3">
    <name type="scientific">Polyangium spumosum</name>
    <dbReference type="NCBI Taxonomy" id="889282"/>
    <lineage>
        <taxon>Bacteria</taxon>
        <taxon>Pseudomonadati</taxon>
        <taxon>Myxococcota</taxon>
        <taxon>Polyangia</taxon>
        <taxon>Polyangiales</taxon>
        <taxon>Polyangiaceae</taxon>
        <taxon>Polyangium</taxon>
    </lineage>
</organism>
<dbReference type="Proteomes" id="UP000440224">
    <property type="component" value="Unassembled WGS sequence"/>
</dbReference>
<name>A0A6N7Q4J6_9BACT</name>
<dbReference type="NCBIfam" id="NF041621">
    <property type="entry name" value="MXAN_5187_C_dom"/>
    <property type="match status" value="1"/>
</dbReference>
<evidence type="ECO:0000313" key="2">
    <source>
        <dbReference type="EMBL" id="MRG97595.1"/>
    </source>
</evidence>
<feature type="compositionally biased region" description="Low complexity" evidence="1">
    <location>
        <begin position="293"/>
        <end position="307"/>
    </location>
</feature>
<feature type="compositionally biased region" description="Pro residues" evidence="1">
    <location>
        <begin position="173"/>
        <end position="233"/>
    </location>
</feature>
<evidence type="ECO:0000256" key="1">
    <source>
        <dbReference type="SAM" id="MobiDB-lite"/>
    </source>
</evidence>
<reference evidence="2 3" key="1">
    <citation type="submission" date="2019-10" db="EMBL/GenBank/DDBJ databases">
        <title>A soil myxobacterium in the family Polyangiaceae.</title>
        <authorList>
            <person name="Li Y."/>
            <person name="Wang J."/>
        </authorList>
    </citation>
    <scope>NUCLEOTIDE SEQUENCE [LARGE SCALE GENOMIC DNA]</scope>
    <source>
        <strain evidence="2 3">DSM 14734</strain>
    </source>
</reference>
<feature type="compositionally biased region" description="Pro residues" evidence="1">
    <location>
        <begin position="371"/>
        <end position="410"/>
    </location>
</feature>
<gene>
    <name evidence="2" type="ORF">GF068_37570</name>
</gene>
<dbReference type="EMBL" id="WJIE01000019">
    <property type="protein sequence ID" value="MRG97595.1"/>
    <property type="molecule type" value="Genomic_DNA"/>
</dbReference>
<proteinExistence type="predicted"/>
<evidence type="ECO:0000313" key="3">
    <source>
        <dbReference type="Proteomes" id="UP000440224"/>
    </source>
</evidence>
<keyword evidence="3" id="KW-1185">Reference proteome</keyword>
<dbReference type="OrthoDB" id="5498296at2"/>